<keyword evidence="8 11" id="KW-1133">Transmembrane helix</keyword>
<keyword evidence="9 11" id="KW-0472">Membrane</keyword>
<dbReference type="EMBL" id="KI966431">
    <property type="protein sequence ID" value="EWC45055.1"/>
    <property type="molecule type" value="Genomic_DNA"/>
</dbReference>
<dbReference type="PANTHER" id="PTHR28533">
    <property type="entry name" value="PROTEIN PBN1"/>
    <property type="match status" value="1"/>
</dbReference>
<dbReference type="SMART" id="SM00780">
    <property type="entry name" value="PIG-X"/>
    <property type="match status" value="1"/>
</dbReference>
<gene>
    <name evidence="12" type="ORF">DRE_06194</name>
</gene>
<evidence type="ECO:0000313" key="13">
    <source>
        <dbReference type="Proteomes" id="UP000024837"/>
    </source>
</evidence>
<dbReference type="InterPro" id="IPR042322">
    <property type="entry name" value="Pbn1"/>
</dbReference>
<organism evidence="12 13">
    <name type="scientific">Drechslerella stenobrocha 248</name>
    <dbReference type="NCBI Taxonomy" id="1043628"/>
    <lineage>
        <taxon>Eukaryota</taxon>
        <taxon>Fungi</taxon>
        <taxon>Dikarya</taxon>
        <taxon>Ascomycota</taxon>
        <taxon>Pezizomycotina</taxon>
        <taxon>Orbiliomycetes</taxon>
        <taxon>Orbiliales</taxon>
        <taxon>Orbiliaceae</taxon>
        <taxon>Drechslerella</taxon>
    </lineage>
</organism>
<dbReference type="GO" id="GO:0005789">
    <property type="term" value="C:endoplasmic reticulum membrane"/>
    <property type="evidence" value="ECO:0007669"/>
    <property type="project" value="UniProtKB-SubCell"/>
</dbReference>
<keyword evidence="10" id="KW-0325">Glycoprotein</keyword>
<accession>W7I7V8</accession>
<dbReference type="GO" id="GO:0006506">
    <property type="term" value="P:GPI anchor biosynthetic process"/>
    <property type="evidence" value="ECO:0007669"/>
    <property type="project" value="UniProtKB-UniPathway"/>
</dbReference>
<evidence type="ECO:0000256" key="3">
    <source>
        <dbReference type="ARBA" id="ARBA00010345"/>
    </source>
</evidence>
<dbReference type="GO" id="GO:1990529">
    <property type="term" value="C:glycosylphosphatidylinositol-mannosyltransferase I complex"/>
    <property type="evidence" value="ECO:0007669"/>
    <property type="project" value="TreeGrafter"/>
</dbReference>
<evidence type="ECO:0000256" key="8">
    <source>
        <dbReference type="ARBA" id="ARBA00022989"/>
    </source>
</evidence>
<evidence type="ECO:0000256" key="11">
    <source>
        <dbReference type="RuleBase" id="RU366056"/>
    </source>
</evidence>
<evidence type="ECO:0000256" key="5">
    <source>
        <dbReference type="ARBA" id="ARBA00022502"/>
    </source>
</evidence>
<evidence type="ECO:0000256" key="7">
    <source>
        <dbReference type="ARBA" id="ARBA00022824"/>
    </source>
</evidence>
<keyword evidence="6 11" id="KW-0812">Transmembrane</keyword>
<dbReference type="OrthoDB" id="5546453at2759"/>
<reference evidence="12 13" key="1">
    <citation type="submission" date="2013-05" db="EMBL/GenBank/DDBJ databases">
        <title>Drechslerella stenobrocha genome reveals carnivorous origination and mechanical trapping mechanism of predatory fungi.</title>
        <authorList>
            <person name="Liu X."/>
            <person name="Zhang W."/>
            <person name="Liu K."/>
        </authorList>
    </citation>
    <scope>NUCLEOTIDE SEQUENCE [LARGE SCALE GENOMIC DNA]</scope>
    <source>
        <strain evidence="12 13">248</strain>
    </source>
</reference>
<sequence length="499" mass="55683">MKRRVTFITPPGKEIPDDALRLTKGGLEVKNLRAIREEQFTFAFEDLPQFVRDIVRQTHELHIHFDSGKDHASGWKGPFPSRLPLGVHIFAAPLGQSKMGNLCSFLSKYANTPCDSIENSFTQYGRSRQFYTPDPAVLSAILRTLGNKVCESTKRGCKEDMLQLQTASSVDIKYNATSQELDVHALWGSYSSGNTKEKAWDISVVPQTPSSRVEVGVFSRGDPVEAEEISLHGKIAVVGDDEELKPALFSISSRHHSTGANIYTADFQQPPGLHPKLETTIALGGASPADECTLNAYFTVPQPFFVDPYQLEDAKLMKSYGISNVRVVEGETDLEAPVWAVTKWGAVVVAELDTQDYFENRVKDRLPMEFTLPLHLRYLPSHPEKTNQTATLPWPTVFWACRAESGDKMATNPFDRKMLGYEEYFPEQTYFYHITPKLFNRTLSTSSLEVPILNSRYSQAIEWGTIGVVVIGFAWVLAKVVLSLLGSGSKQAGGHEKKE</sequence>
<comment type="function">
    <text evidence="11">Required for proper folding and/or the stability of a subset of proteins in the endoplasmic reticulum. Component of glycosylphosphatidylinositol-mannosyltransferase 1 which transfers the first of the 4 mannoses in the GPI-anchor precursors during GPI-anchor biosynthesis. Probably acts by stabilizing the mannosyltransferase GPI14.</text>
</comment>
<comment type="pathway">
    <text evidence="2 11">Glycolipid biosynthesis; glycosylphosphatidylinositol-anchor biosynthesis.</text>
</comment>
<name>W7I7V8_9PEZI</name>
<comment type="subcellular location">
    <subcellularLocation>
        <location evidence="11">Endoplasmic reticulum membrane</location>
        <topology evidence="11">Single-pass membrane protein</topology>
    </subcellularLocation>
    <subcellularLocation>
        <location evidence="1">Endoplasmic reticulum membrane</location>
        <topology evidence="1">Single-pass type III membrane protein</topology>
    </subcellularLocation>
</comment>
<keyword evidence="7 11" id="KW-0256">Endoplasmic reticulum</keyword>
<dbReference type="AlphaFoldDB" id="W7I7V8"/>
<dbReference type="PANTHER" id="PTHR28533:SF1">
    <property type="entry name" value="PROTEIN PBN1"/>
    <property type="match status" value="1"/>
</dbReference>
<evidence type="ECO:0000256" key="9">
    <source>
        <dbReference type="ARBA" id="ARBA00023136"/>
    </source>
</evidence>
<dbReference type="Pfam" id="PF08320">
    <property type="entry name" value="PIG-X"/>
    <property type="match status" value="1"/>
</dbReference>
<dbReference type="HOGENOM" id="CLU_030047_0_0_1"/>
<proteinExistence type="inferred from homology"/>
<dbReference type="UniPathway" id="UPA00196"/>
<evidence type="ECO:0000256" key="6">
    <source>
        <dbReference type="ARBA" id="ARBA00022692"/>
    </source>
</evidence>
<comment type="similarity">
    <text evidence="3 11">Belongs to the PIGX family.</text>
</comment>
<dbReference type="InterPro" id="IPR013233">
    <property type="entry name" value="PIG-X/PBN1"/>
</dbReference>
<keyword evidence="13" id="KW-1185">Reference proteome</keyword>
<dbReference type="Proteomes" id="UP000024837">
    <property type="component" value="Unassembled WGS sequence"/>
</dbReference>
<evidence type="ECO:0000256" key="2">
    <source>
        <dbReference type="ARBA" id="ARBA00004687"/>
    </source>
</evidence>
<evidence type="ECO:0000256" key="1">
    <source>
        <dbReference type="ARBA" id="ARBA00004643"/>
    </source>
</evidence>
<feature type="transmembrane region" description="Helical" evidence="11">
    <location>
        <begin position="463"/>
        <end position="485"/>
    </location>
</feature>
<evidence type="ECO:0000256" key="10">
    <source>
        <dbReference type="ARBA" id="ARBA00023180"/>
    </source>
</evidence>
<evidence type="ECO:0000256" key="4">
    <source>
        <dbReference type="ARBA" id="ARBA00020410"/>
    </source>
</evidence>
<protein>
    <recommendedName>
        <fullName evidence="4 11">Protein PBN1</fullName>
    </recommendedName>
</protein>
<dbReference type="GO" id="GO:0000030">
    <property type="term" value="F:mannosyltransferase activity"/>
    <property type="evidence" value="ECO:0007669"/>
    <property type="project" value="TreeGrafter"/>
</dbReference>
<keyword evidence="5 11" id="KW-0337">GPI-anchor biosynthesis</keyword>
<evidence type="ECO:0000313" key="12">
    <source>
        <dbReference type="EMBL" id="EWC45055.1"/>
    </source>
</evidence>